<evidence type="ECO:0000313" key="3">
    <source>
        <dbReference type="Proteomes" id="UP000482960"/>
    </source>
</evidence>
<name>A0A6V8KWD3_9ACTN</name>
<keyword evidence="3" id="KW-1185">Reference proteome</keyword>
<sequence length="133" mass="14961">MDLDELGLDLSHFSSRSTCGFDVILLALRDATGAIPRCYFQWSEGNPVAHLFRYRRPASRPHKDSRCWRTDRVKKPLHPPLPAFTWLGAVDRRPHDTTTGVRRSRTVADIALVLLTVGAFAVLALVVRAVEKL</sequence>
<reference evidence="2 3" key="2">
    <citation type="submission" date="2020-03" db="EMBL/GenBank/DDBJ databases">
        <authorList>
            <person name="Ichikawa N."/>
            <person name="Kimura A."/>
            <person name="Kitahashi Y."/>
            <person name="Uohara A."/>
        </authorList>
    </citation>
    <scope>NUCLEOTIDE SEQUENCE [LARGE SCALE GENOMIC DNA]</scope>
    <source>
        <strain evidence="2 3">NBRC 108638</strain>
    </source>
</reference>
<feature type="transmembrane region" description="Helical" evidence="1">
    <location>
        <begin position="110"/>
        <end position="130"/>
    </location>
</feature>
<comment type="caution">
    <text evidence="2">The sequence shown here is derived from an EMBL/GenBank/DDBJ whole genome shotgun (WGS) entry which is preliminary data.</text>
</comment>
<gene>
    <name evidence="2" type="ORF">Prum_006900</name>
</gene>
<accession>A0A6V8KWD3</accession>
<keyword evidence="1" id="KW-1133">Transmembrane helix</keyword>
<reference evidence="2 3" key="1">
    <citation type="submission" date="2020-03" db="EMBL/GenBank/DDBJ databases">
        <title>Whole genome shotgun sequence of Phytohabitans rumicis NBRC 108638.</title>
        <authorList>
            <person name="Komaki H."/>
            <person name="Tamura T."/>
        </authorList>
    </citation>
    <scope>NUCLEOTIDE SEQUENCE [LARGE SCALE GENOMIC DNA]</scope>
    <source>
        <strain evidence="2 3">NBRC 108638</strain>
    </source>
</reference>
<dbReference type="RefSeq" id="WP_173072706.1">
    <property type="nucleotide sequence ID" value="NZ_BAABJB010000031.1"/>
</dbReference>
<proteinExistence type="predicted"/>
<dbReference type="Proteomes" id="UP000482960">
    <property type="component" value="Unassembled WGS sequence"/>
</dbReference>
<keyword evidence="1" id="KW-0812">Transmembrane</keyword>
<evidence type="ECO:0000256" key="1">
    <source>
        <dbReference type="SAM" id="Phobius"/>
    </source>
</evidence>
<keyword evidence="1" id="KW-0472">Membrane</keyword>
<dbReference type="EMBL" id="BLPG01000001">
    <property type="protein sequence ID" value="GFJ87048.1"/>
    <property type="molecule type" value="Genomic_DNA"/>
</dbReference>
<dbReference type="AlphaFoldDB" id="A0A6V8KWD3"/>
<evidence type="ECO:0000313" key="2">
    <source>
        <dbReference type="EMBL" id="GFJ87048.1"/>
    </source>
</evidence>
<organism evidence="2 3">
    <name type="scientific">Phytohabitans rumicis</name>
    <dbReference type="NCBI Taxonomy" id="1076125"/>
    <lineage>
        <taxon>Bacteria</taxon>
        <taxon>Bacillati</taxon>
        <taxon>Actinomycetota</taxon>
        <taxon>Actinomycetes</taxon>
        <taxon>Micromonosporales</taxon>
        <taxon>Micromonosporaceae</taxon>
    </lineage>
</organism>
<protein>
    <submittedName>
        <fullName evidence="2">Uncharacterized protein</fullName>
    </submittedName>
</protein>